<keyword evidence="1" id="KW-0812">Transmembrane</keyword>
<reference evidence="2" key="1">
    <citation type="journal article" date="2021" name="Proc. Natl. Acad. Sci. U.S.A.">
        <title>A Catalog of Tens of Thousands of Viruses from Human Metagenomes Reveals Hidden Associations with Chronic Diseases.</title>
        <authorList>
            <person name="Tisza M.J."/>
            <person name="Buck C.B."/>
        </authorList>
    </citation>
    <scope>NUCLEOTIDE SEQUENCE</scope>
    <source>
        <strain evidence="2">CtiBE32</strain>
    </source>
</reference>
<accession>A0A8S5N8B9</accession>
<dbReference type="EMBL" id="BK015088">
    <property type="protein sequence ID" value="DAD90514.1"/>
    <property type="molecule type" value="Genomic_DNA"/>
</dbReference>
<feature type="transmembrane region" description="Helical" evidence="1">
    <location>
        <begin position="6"/>
        <end position="23"/>
    </location>
</feature>
<name>A0A8S5N8B9_9CAUD</name>
<proteinExistence type="predicted"/>
<organism evidence="2">
    <name type="scientific">Myoviridae sp. ctiBE32</name>
    <dbReference type="NCBI Taxonomy" id="2826685"/>
    <lineage>
        <taxon>Viruses</taxon>
        <taxon>Duplodnaviria</taxon>
        <taxon>Heunggongvirae</taxon>
        <taxon>Uroviricota</taxon>
        <taxon>Caudoviricetes</taxon>
    </lineage>
</organism>
<protein>
    <submittedName>
        <fullName evidence="2">Uncharacterized protein</fullName>
    </submittedName>
</protein>
<evidence type="ECO:0000313" key="2">
    <source>
        <dbReference type="EMBL" id="DAD90514.1"/>
    </source>
</evidence>
<keyword evidence="1" id="KW-0472">Membrane</keyword>
<keyword evidence="1" id="KW-1133">Transmembrane helix</keyword>
<evidence type="ECO:0000256" key="1">
    <source>
        <dbReference type="SAM" id="Phobius"/>
    </source>
</evidence>
<sequence length="99" mass="11395">MVSKDWISLVCTCATLFLSVYVANKNSIKESTSDITTLTLKIDNLLSMMTEMKGRQEASDKMQREDHDNIIKMQQSIKTAWRAIDELKGETYEEKTNKE</sequence>